<dbReference type="RefSeq" id="WP_213161373.1">
    <property type="nucleotide sequence ID" value="NZ_CP058214.1"/>
</dbReference>
<accession>A0A7S8HCV1</accession>
<proteinExistence type="predicted"/>
<dbReference type="InterPro" id="IPR014462">
    <property type="entry name" value="Phage_Mu_Gp45"/>
</dbReference>
<dbReference type="InterPro" id="IPR053861">
    <property type="entry name" value="Phage_Mu_Gp45_N"/>
</dbReference>
<evidence type="ECO:0000259" key="1">
    <source>
        <dbReference type="Pfam" id="PF06890"/>
    </source>
</evidence>
<protein>
    <submittedName>
        <fullName evidence="2">Phage baseplate assembly protein V</fullName>
    </submittedName>
</protein>
<dbReference type="InterPro" id="IPR013046">
    <property type="entry name" value="GpV/Gp45"/>
</dbReference>
<dbReference type="NCBIfam" id="TIGR01644">
    <property type="entry name" value="phage_P2_V"/>
    <property type="match status" value="1"/>
</dbReference>
<evidence type="ECO:0000313" key="3">
    <source>
        <dbReference type="Proteomes" id="UP000593594"/>
    </source>
</evidence>
<dbReference type="Proteomes" id="UP000593594">
    <property type="component" value="Chromosome"/>
</dbReference>
<dbReference type="AlphaFoldDB" id="A0A7S8HCV1"/>
<keyword evidence="3" id="KW-1185">Reference proteome</keyword>
<dbReference type="PIRSF" id="PIRSF012337">
    <property type="entry name" value="gp45"/>
    <property type="match status" value="1"/>
</dbReference>
<reference evidence="2 3" key="1">
    <citation type="submission" date="2020-06" db="EMBL/GenBank/DDBJ databases">
        <title>Genome sequence of 2 isolates from Red Sea Mangroves.</title>
        <authorList>
            <person name="Sefrji F."/>
            <person name="Michoud G."/>
            <person name="Merlino G."/>
            <person name="Daffonchio D."/>
        </authorList>
    </citation>
    <scope>NUCLEOTIDE SEQUENCE [LARGE SCALE GENOMIC DNA]</scope>
    <source>
        <strain evidence="2 3">R1DC25</strain>
    </source>
</reference>
<gene>
    <name evidence="2" type="ORF">HW532_15725</name>
</gene>
<name>A0A7S8HCV1_9HYPH</name>
<sequence>MASSSSSNLSRVLAPIRRRIDNMVSRGVWRRGDDGKKMQEGQVSLLKNEVRDRVERWQNYGITSVPHEGAETVVMFVGGSRDHPMIMAVDDRRYRKKDMEAGEVALYTDEGDYVHIKRGRIVEIKAGSLLKIDAPEVTITGNLKVEGDIGIIVENGDVEAKVRLNTHEHTDVVTGSDLTGPPKEDT</sequence>
<evidence type="ECO:0000313" key="2">
    <source>
        <dbReference type="EMBL" id="QPC44011.1"/>
    </source>
</evidence>
<feature type="domain" description="Bacteriophage Mu Gp45 N-terminal" evidence="1">
    <location>
        <begin position="26"/>
        <end position="93"/>
    </location>
</feature>
<organism evidence="2 3">
    <name type="scientific">Kaustia mangrovi</name>
    <dbReference type="NCBI Taxonomy" id="2593653"/>
    <lineage>
        <taxon>Bacteria</taxon>
        <taxon>Pseudomonadati</taxon>
        <taxon>Pseudomonadota</taxon>
        <taxon>Alphaproteobacteria</taxon>
        <taxon>Hyphomicrobiales</taxon>
        <taxon>Parvibaculaceae</taxon>
        <taxon>Kaustia</taxon>
    </lineage>
</organism>
<dbReference type="KEGG" id="kmn:HW532_15725"/>
<dbReference type="Pfam" id="PF06890">
    <property type="entry name" value="Phage_Mu_Gp45"/>
    <property type="match status" value="1"/>
</dbReference>
<dbReference type="EMBL" id="CP058214">
    <property type="protein sequence ID" value="QPC44011.1"/>
    <property type="molecule type" value="Genomic_DNA"/>
</dbReference>